<dbReference type="Proteomes" id="UP000735302">
    <property type="component" value="Unassembled WGS sequence"/>
</dbReference>
<sequence length="82" mass="9235">MNALVVKDNRRNSMYYFLKKWIGIGARSGALCYIKDLNPAALKSSPTEAINIEHFWNSAFEAVPNLVSCARIDIPQKSLYIS</sequence>
<keyword evidence="2" id="KW-1185">Reference proteome</keyword>
<dbReference type="AlphaFoldDB" id="A0AAV3YIF0"/>
<evidence type="ECO:0000313" key="2">
    <source>
        <dbReference type="Proteomes" id="UP000735302"/>
    </source>
</evidence>
<protein>
    <submittedName>
        <fullName evidence="1">Uncharacterized protein</fullName>
    </submittedName>
</protein>
<name>A0AAV3YIF0_9GAST</name>
<gene>
    <name evidence="1" type="ORF">PoB_000855900</name>
</gene>
<dbReference type="EMBL" id="BLXT01000975">
    <property type="protein sequence ID" value="GFN82053.1"/>
    <property type="molecule type" value="Genomic_DNA"/>
</dbReference>
<reference evidence="1 2" key="1">
    <citation type="journal article" date="2021" name="Elife">
        <title>Chloroplast acquisition without the gene transfer in kleptoplastic sea slugs, Plakobranchus ocellatus.</title>
        <authorList>
            <person name="Maeda T."/>
            <person name="Takahashi S."/>
            <person name="Yoshida T."/>
            <person name="Shimamura S."/>
            <person name="Takaki Y."/>
            <person name="Nagai Y."/>
            <person name="Toyoda A."/>
            <person name="Suzuki Y."/>
            <person name="Arimoto A."/>
            <person name="Ishii H."/>
            <person name="Satoh N."/>
            <person name="Nishiyama T."/>
            <person name="Hasebe M."/>
            <person name="Maruyama T."/>
            <person name="Minagawa J."/>
            <person name="Obokata J."/>
            <person name="Shigenobu S."/>
        </authorList>
    </citation>
    <scope>NUCLEOTIDE SEQUENCE [LARGE SCALE GENOMIC DNA]</scope>
</reference>
<proteinExistence type="predicted"/>
<comment type="caution">
    <text evidence="1">The sequence shown here is derived from an EMBL/GenBank/DDBJ whole genome shotgun (WGS) entry which is preliminary data.</text>
</comment>
<accession>A0AAV3YIF0</accession>
<evidence type="ECO:0000313" key="1">
    <source>
        <dbReference type="EMBL" id="GFN82053.1"/>
    </source>
</evidence>
<organism evidence="1 2">
    <name type="scientific">Plakobranchus ocellatus</name>
    <dbReference type="NCBI Taxonomy" id="259542"/>
    <lineage>
        <taxon>Eukaryota</taxon>
        <taxon>Metazoa</taxon>
        <taxon>Spiralia</taxon>
        <taxon>Lophotrochozoa</taxon>
        <taxon>Mollusca</taxon>
        <taxon>Gastropoda</taxon>
        <taxon>Heterobranchia</taxon>
        <taxon>Euthyneura</taxon>
        <taxon>Panpulmonata</taxon>
        <taxon>Sacoglossa</taxon>
        <taxon>Placobranchoidea</taxon>
        <taxon>Plakobranchidae</taxon>
        <taxon>Plakobranchus</taxon>
    </lineage>
</organism>